<protein>
    <submittedName>
        <fullName evidence="2">Uncharacterized protein</fullName>
    </submittedName>
</protein>
<dbReference type="EMBL" id="CAAALY010011439">
    <property type="protein sequence ID" value="VEL11306.1"/>
    <property type="molecule type" value="Genomic_DNA"/>
</dbReference>
<keyword evidence="1" id="KW-0812">Transmembrane</keyword>
<accession>A0A448WGN8</accession>
<sequence length="197" mass="22946">MNWAYNLPFTIYYFIVGVILITITFAIIWNHYRDNCKKEVRSSIIRKRQLLAIAFDHALAWQYEQEERLLTSPLNSTGVTPETVGTGLCKFCLPNGFLGRPESPSLSCNSDITQPFSWFCLYTSHCCNSRRQVKTDQSRQFQDCSQEIRVMQVRRQRMKRSTWVKLLHRLKPGNWSDCHANLLFELLAGPKSSQLCM</sequence>
<evidence type="ECO:0000313" key="2">
    <source>
        <dbReference type="EMBL" id="VEL11306.1"/>
    </source>
</evidence>
<name>A0A448WGN8_9PLAT</name>
<feature type="transmembrane region" description="Helical" evidence="1">
    <location>
        <begin position="12"/>
        <end position="32"/>
    </location>
</feature>
<keyword evidence="1" id="KW-0472">Membrane</keyword>
<keyword evidence="3" id="KW-1185">Reference proteome</keyword>
<evidence type="ECO:0000313" key="3">
    <source>
        <dbReference type="Proteomes" id="UP000784294"/>
    </source>
</evidence>
<reference evidence="2" key="1">
    <citation type="submission" date="2018-11" db="EMBL/GenBank/DDBJ databases">
        <authorList>
            <consortium name="Pathogen Informatics"/>
        </authorList>
    </citation>
    <scope>NUCLEOTIDE SEQUENCE</scope>
</reference>
<keyword evidence="1" id="KW-1133">Transmembrane helix</keyword>
<proteinExistence type="predicted"/>
<evidence type="ECO:0000256" key="1">
    <source>
        <dbReference type="SAM" id="Phobius"/>
    </source>
</evidence>
<comment type="caution">
    <text evidence="2">The sequence shown here is derived from an EMBL/GenBank/DDBJ whole genome shotgun (WGS) entry which is preliminary data.</text>
</comment>
<dbReference type="Proteomes" id="UP000784294">
    <property type="component" value="Unassembled WGS sequence"/>
</dbReference>
<gene>
    <name evidence="2" type="ORF">PXEA_LOCUS4746</name>
</gene>
<organism evidence="2 3">
    <name type="scientific">Protopolystoma xenopodis</name>
    <dbReference type="NCBI Taxonomy" id="117903"/>
    <lineage>
        <taxon>Eukaryota</taxon>
        <taxon>Metazoa</taxon>
        <taxon>Spiralia</taxon>
        <taxon>Lophotrochozoa</taxon>
        <taxon>Platyhelminthes</taxon>
        <taxon>Monogenea</taxon>
        <taxon>Polyopisthocotylea</taxon>
        <taxon>Polystomatidea</taxon>
        <taxon>Polystomatidae</taxon>
        <taxon>Protopolystoma</taxon>
    </lineage>
</organism>
<dbReference type="AlphaFoldDB" id="A0A448WGN8"/>